<sequence>MLMKKILLATDFSPPAQELMACLAELKAQGMEEVVLFHAVSIVRAQGSALEVQRHYEERLQKEKKRLEAEGYQVSIRVPMGFPPEEIINTAVEEGASLILMGSHGGGMIRSLFLGSTTFDVVRLSPVPVLVEKFRDVNRKDYTPVCRLKFNRILFPTDFSPCARQVWQELMAMAPHIDSVVLVSVVQKVRDEAMWQELRNRNEQELQQMKKEMEAAGCEVAVHLTDGTPSRRILEIADEEAISLILMPRRGEGFIQQLLLGSTAEAVTRQSKQPVLLVPCDTHVMNGSGLL</sequence>
<protein>
    <submittedName>
        <fullName evidence="4">Universal stress protein</fullName>
    </submittedName>
</protein>
<evidence type="ECO:0000313" key="5">
    <source>
        <dbReference type="Proteomes" id="UP001407405"/>
    </source>
</evidence>
<evidence type="ECO:0000256" key="2">
    <source>
        <dbReference type="SAM" id="Coils"/>
    </source>
</evidence>
<dbReference type="PANTHER" id="PTHR46268">
    <property type="entry name" value="STRESS RESPONSE PROTEIN NHAX"/>
    <property type="match status" value="1"/>
</dbReference>
<comment type="caution">
    <text evidence="4">The sequence shown here is derived from an EMBL/GenBank/DDBJ whole genome shotgun (WGS) entry which is preliminary data.</text>
</comment>
<dbReference type="Proteomes" id="UP001407405">
    <property type="component" value="Unassembled WGS sequence"/>
</dbReference>
<dbReference type="PRINTS" id="PR01438">
    <property type="entry name" value="UNVRSLSTRESS"/>
</dbReference>
<evidence type="ECO:0000313" key="4">
    <source>
        <dbReference type="EMBL" id="MEN1760983.1"/>
    </source>
</evidence>
<dbReference type="InterPro" id="IPR006015">
    <property type="entry name" value="Universal_stress_UspA"/>
</dbReference>
<dbReference type="CDD" id="cd00293">
    <property type="entry name" value="USP-like"/>
    <property type="match status" value="2"/>
</dbReference>
<feature type="coiled-coil region" evidence="2">
    <location>
        <begin position="192"/>
        <end position="219"/>
    </location>
</feature>
<evidence type="ECO:0000256" key="1">
    <source>
        <dbReference type="ARBA" id="ARBA00008791"/>
    </source>
</evidence>
<dbReference type="SUPFAM" id="SSF52402">
    <property type="entry name" value="Adenine nucleotide alpha hydrolases-like"/>
    <property type="match status" value="2"/>
</dbReference>
<dbReference type="InterPro" id="IPR006016">
    <property type="entry name" value="UspA"/>
</dbReference>
<proteinExistence type="inferred from homology"/>
<feature type="domain" description="UspA" evidence="3">
    <location>
        <begin position="3"/>
        <end position="131"/>
    </location>
</feature>
<dbReference type="InterPro" id="IPR014729">
    <property type="entry name" value="Rossmann-like_a/b/a_fold"/>
</dbReference>
<keyword evidence="5" id="KW-1185">Reference proteome</keyword>
<organism evidence="4 5">
    <name type="scientific">Anoxynatronum sibiricum</name>
    <dbReference type="NCBI Taxonomy" id="210623"/>
    <lineage>
        <taxon>Bacteria</taxon>
        <taxon>Bacillati</taxon>
        <taxon>Bacillota</taxon>
        <taxon>Clostridia</taxon>
        <taxon>Eubacteriales</taxon>
        <taxon>Clostridiaceae</taxon>
        <taxon>Anoxynatronum</taxon>
    </lineage>
</organism>
<comment type="similarity">
    <text evidence="1">Belongs to the universal stress protein A family.</text>
</comment>
<dbReference type="Pfam" id="PF00582">
    <property type="entry name" value="Usp"/>
    <property type="match status" value="2"/>
</dbReference>
<name>A0ABU9VUY5_9CLOT</name>
<accession>A0ABU9VUY5</accession>
<dbReference type="EMBL" id="JBCITM010000010">
    <property type="protein sequence ID" value="MEN1760983.1"/>
    <property type="molecule type" value="Genomic_DNA"/>
</dbReference>
<feature type="domain" description="UspA" evidence="3">
    <location>
        <begin position="150"/>
        <end position="279"/>
    </location>
</feature>
<reference evidence="4 5" key="1">
    <citation type="submission" date="2024-04" db="EMBL/GenBank/DDBJ databases">
        <title>Genome sequencing and metabolic network reconstruction of aminoacids and betaine degradation by Anoxynatronum sibiricum.</title>
        <authorList>
            <person name="Detkova E.N."/>
            <person name="Boltjanskaja Y.V."/>
            <person name="Mardanov A.V."/>
            <person name="Kevbrin V."/>
        </authorList>
    </citation>
    <scope>NUCLEOTIDE SEQUENCE [LARGE SCALE GENOMIC DNA]</scope>
    <source>
        <strain evidence="4 5">Z-7981</strain>
    </source>
</reference>
<dbReference type="RefSeq" id="WP_343186299.1">
    <property type="nucleotide sequence ID" value="NZ_JBCITM010000010.1"/>
</dbReference>
<dbReference type="PANTHER" id="PTHR46268:SF26">
    <property type="entry name" value="UNIVERSAL STRESS PROTEIN MJ0577"/>
    <property type="match status" value="1"/>
</dbReference>
<dbReference type="Gene3D" id="3.40.50.620">
    <property type="entry name" value="HUPs"/>
    <property type="match status" value="2"/>
</dbReference>
<keyword evidence="2" id="KW-0175">Coiled coil</keyword>
<evidence type="ECO:0000259" key="3">
    <source>
        <dbReference type="Pfam" id="PF00582"/>
    </source>
</evidence>
<gene>
    <name evidence="4" type="ORF">AAIG11_10885</name>
</gene>